<dbReference type="AlphaFoldDB" id="A0A1E3VU99"/>
<evidence type="ECO:0000313" key="3">
    <source>
        <dbReference type="Proteomes" id="UP000094472"/>
    </source>
</evidence>
<keyword evidence="3" id="KW-1185">Reference proteome</keyword>
<protein>
    <recommendedName>
        <fullName evidence="1">DSBA-like thioredoxin domain-containing protein</fullName>
    </recommendedName>
</protein>
<gene>
    <name evidence="2" type="ORF">AUC69_13340</name>
</gene>
<dbReference type="InterPro" id="IPR036249">
    <property type="entry name" value="Thioredoxin-like_sf"/>
</dbReference>
<sequence length="142" mass="15041">MPALKKLMAADPNLRVVLKELPVLGPDSEAAARLALAAKNQGEYLTLYRRLIASRGRVTEARALAAAAAMGLDTDRLKDDMNDPAITATLLANTRLADALGVRGVPFYLVGDQVVSEGDGDFYAALTARVADVRQNGCRAAC</sequence>
<evidence type="ECO:0000259" key="1">
    <source>
        <dbReference type="Pfam" id="PF01323"/>
    </source>
</evidence>
<dbReference type="STRING" id="1774969.AUC69_13340"/>
<dbReference type="Gene3D" id="3.40.30.10">
    <property type="entry name" value="Glutaredoxin"/>
    <property type="match status" value="1"/>
</dbReference>
<comment type="caution">
    <text evidence="2">The sequence shown here is derived from an EMBL/GenBank/DDBJ whole genome shotgun (WGS) entry which is preliminary data.</text>
</comment>
<proteinExistence type="predicted"/>
<dbReference type="Proteomes" id="UP000094472">
    <property type="component" value="Unassembled WGS sequence"/>
</dbReference>
<name>A0A1E3VU99_9HYPH</name>
<organism evidence="2 3">
    <name type="scientific">Methyloceanibacter superfactus</name>
    <dbReference type="NCBI Taxonomy" id="1774969"/>
    <lineage>
        <taxon>Bacteria</taxon>
        <taxon>Pseudomonadati</taxon>
        <taxon>Pseudomonadota</taxon>
        <taxon>Alphaproteobacteria</taxon>
        <taxon>Hyphomicrobiales</taxon>
        <taxon>Hyphomicrobiaceae</taxon>
        <taxon>Methyloceanibacter</taxon>
    </lineage>
</organism>
<feature type="domain" description="DSBA-like thioredoxin" evidence="1">
    <location>
        <begin position="23"/>
        <end position="116"/>
    </location>
</feature>
<reference evidence="2 3" key="1">
    <citation type="journal article" date="2016" name="Environ. Microbiol.">
        <title>New Methyloceanibacter diversity from North Sea sediments includes methanotroph containing solely the soluble methane monooxygenase.</title>
        <authorList>
            <person name="Vekeman B."/>
            <person name="Kerckhof F.M."/>
            <person name="Cremers G."/>
            <person name="de Vos P."/>
            <person name="Vandamme P."/>
            <person name="Boon N."/>
            <person name="Op den Camp H.J."/>
            <person name="Heylen K."/>
        </authorList>
    </citation>
    <scope>NUCLEOTIDE SEQUENCE [LARGE SCALE GENOMIC DNA]</scope>
    <source>
        <strain evidence="2 3">R-67175</strain>
    </source>
</reference>
<dbReference type="GO" id="GO:0016491">
    <property type="term" value="F:oxidoreductase activity"/>
    <property type="evidence" value="ECO:0007669"/>
    <property type="project" value="InterPro"/>
</dbReference>
<dbReference type="EMBL" id="LPWF01000027">
    <property type="protein sequence ID" value="ODR97085.1"/>
    <property type="molecule type" value="Genomic_DNA"/>
</dbReference>
<dbReference type="Pfam" id="PF01323">
    <property type="entry name" value="DSBA"/>
    <property type="match status" value="1"/>
</dbReference>
<evidence type="ECO:0000313" key="2">
    <source>
        <dbReference type="EMBL" id="ODR97085.1"/>
    </source>
</evidence>
<accession>A0A1E3VU99</accession>
<dbReference type="InterPro" id="IPR001853">
    <property type="entry name" value="DSBA-like_thioredoxin_dom"/>
</dbReference>
<dbReference type="SUPFAM" id="SSF52833">
    <property type="entry name" value="Thioredoxin-like"/>
    <property type="match status" value="1"/>
</dbReference>